<dbReference type="VEuPathDB" id="MicrosporidiaDB:HERIO_974"/>
<evidence type="ECO:0000313" key="3">
    <source>
        <dbReference type="Proteomes" id="UP000192501"/>
    </source>
</evidence>
<feature type="region of interest" description="Disordered" evidence="1">
    <location>
        <begin position="96"/>
        <end position="118"/>
    </location>
</feature>
<proteinExistence type="predicted"/>
<dbReference type="VEuPathDB" id="MicrosporidiaDB:A0H76_828"/>
<organism evidence="2 3">
    <name type="scientific">Hepatospora eriocheir</name>
    <dbReference type="NCBI Taxonomy" id="1081669"/>
    <lineage>
        <taxon>Eukaryota</taxon>
        <taxon>Fungi</taxon>
        <taxon>Fungi incertae sedis</taxon>
        <taxon>Microsporidia</taxon>
        <taxon>Hepatosporidae</taxon>
        <taxon>Hepatospora</taxon>
    </lineage>
</organism>
<protein>
    <submittedName>
        <fullName evidence="2">Uncharacterized protein</fullName>
    </submittedName>
</protein>
<dbReference type="Proteomes" id="UP000192501">
    <property type="component" value="Unassembled WGS sequence"/>
</dbReference>
<feature type="compositionally biased region" description="Basic residues" evidence="1">
    <location>
        <begin position="1"/>
        <end position="10"/>
    </location>
</feature>
<dbReference type="EMBL" id="LTAI01000192">
    <property type="protein sequence ID" value="ORD99454.1"/>
    <property type="molecule type" value="Genomic_DNA"/>
</dbReference>
<gene>
    <name evidence="2" type="ORF">A0H76_828</name>
</gene>
<feature type="region of interest" description="Disordered" evidence="1">
    <location>
        <begin position="1"/>
        <end position="20"/>
    </location>
</feature>
<evidence type="ECO:0000313" key="2">
    <source>
        <dbReference type="EMBL" id="ORD99454.1"/>
    </source>
</evidence>
<evidence type="ECO:0000256" key="1">
    <source>
        <dbReference type="SAM" id="MobiDB-lite"/>
    </source>
</evidence>
<sequence length="140" mass="16816">MARRSSKPIKNRLSSKEINKEEKNKQMIDVELRCKSLKIELLKQYIVNYQQIEDQDVKEIEEKLNEITVIYQNLCEIDKEFDFVRAVSNEMMKNKKFSSKNSKFENPRQKFKRRSNQQELDAFVLPDYSIGNKKTSRKFK</sequence>
<name>A0A1X0QIG0_9MICR</name>
<accession>A0A1X0QIG0</accession>
<reference evidence="2 3" key="1">
    <citation type="journal article" date="2017" name="Environ. Microbiol.">
        <title>Decay of the glycolytic pathway and adaptation to intranuclear parasitism within Enterocytozoonidae microsporidia.</title>
        <authorList>
            <person name="Wiredu Boakye D."/>
            <person name="Jaroenlak P."/>
            <person name="Prachumwat A."/>
            <person name="Williams T.A."/>
            <person name="Bateman K.S."/>
            <person name="Itsathitphaisarn O."/>
            <person name="Sritunyalucksana K."/>
            <person name="Paszkiewicz K.H."/>
            <person name="Moore K.A."/>
            <person name="Stentiford G.D."/>
            <person name="Williams B.A."/>
        </authorList>
    </citation>
    <scope>NUCLEOTIDE SEQUENCE [LARGE SCALE GENOMIC DNA]</scope>
    <source>
        <strain evidence="3">canceri</strain>
    </source>
</reference>
<comment type="caution">
    <text evidence="2">The sequence shown here is derived from an EMBL/GenBank/DDBJ whole genome shotgun (WGS) entry which is preliminary data.</text>
</comment>
<dbReference type="AlphaFoldDB" id="A0A1X0QIG0"/>